<feature type="transmembrane region" description="Helical" evidence="7">
    <location>
        <begin position="238"/>
        <end position="256"/>
    </location>
</feature>
<dbReference type="GO" id="GO:0005886">
    <property type="term" value="C:plasma membrane"/>
    <property type="evidence" value="ECO:0007669"/>
    <property type="project" value="UniProtKB-SubCell"/>
</dbReference>
<evidence type="ECO:0000313" key="10">
    <source>
        <dbReference type="Proteomes" id="UP000630353"/>
    </source>
</evidence>
<evidence type="ECO:0000256" key="1">
    <source>
        <dbReference type="ARBA" id="ARBA00004651"/>
    </source>
</evidence>
<keyword evidence="4 7" id="KW-0812">Transmembrane</keyword>
<evidence type="ECO:0000313" key="9">
    <source>
        <dbReference type="EMBL" id="GHD51089.1"/>
    </source>
</evidence>
<evidence type="ECO:0000256" key="5">
    <source>
        <dbReference type="ARBA" id="ARBA00022989"/>
    </source>
</evidence>
<accession>A0A918XRX8</accession>
<feature type="transmembrane region" description="Helical" evidence="7">
    <location>
        <begin position="276"/>
        <end position="300"/>
    </location>
</feature>
<dbReference type="HAMAP" id="MF_00672">
    <property type="entry name" value="UPF0761"/>
    <property type="match status" value="1"/>
</dbReference>
<evidence type="ECO:0000256" key="3">
    <source>
        <dbReference type="ARBA" id="ARBA00022519"/>
    </source>
</evidence>
<evidence type="ECO:0000256" key="6">
    <source>
        <dbReference type="ARBA" id="ARBA00023136"/>
    </source>
</evidence>
<reference evidence="9" key="1">
    <citation type="journal article" date="2014" name="Int. J. Syst. Evol. Microbiol.">
        <title>Complete genome sequence of Corynebacterium casei LMG S-19264T (=DSM 44701T), isolated from a smear-ripened cheese.</title>
        <authorList>
            <consortium name="US DOE Joint Genome Institute (JGI-PGF)"/>
            <person name="Walter F."/>
            <person name="Albersmeier A."/>
            <person name="Kalinowski J."/>
            <person name="Ruckert C."/>
        </authorList>
    </citation>
    <scope>NUCLEOTIDE SEQUENCE</scope>
    <source>
        <strain evidence="9">KCTC 42651</strain>
    </source>
</reference>
<evidence type="ECO:0000256" key="8">
    <source>
        <dbReference type="SAM" id="MobiDB-lite"/>
    </source>
</evidence>
<evidence type="ECO:0000256" key="7">
    <source>
        <dbReference type="HAMAP-Rule" id="MF_00672"/>
    </source>
</evidence>
<dbReference type="InterPro" id="IPR017039">
    <property type="entry name" value="Virul_fac_BrkB"/>
</dbReference>
<comment type="subcellular location">
    <subcellularLocation>
        <location evidence="1 7">Cell membrane</location>
        <topology evidence="1 7">Multi-pass membrane protein</topology>
    </subcellularLocation>
</comment>
<evidence type="ECO:0000256" key="2">
    <source>
        <dbReference type="ARBA" id="ARBA00022475"/>
    </source>
</evidence>
<feature type="transmembrane region" description="Helical" evidence="7">
    <location>
        <begin position="204"/>
        <end position="226"/>
    </location>
</feature>
<comment type="similarity">
    <text evidence="7">Belongs to the UPF0761 family.</text>
</comment>
<feature type="transmembrane region" description="Helical" evidence="7">
    <location>
        <begin position="52"/>
        <end position="77"/>
    </location>
</feature>
<sequence>MRGACYGSGMNDWPTALRGAVRVRLIPAARGTAAYVLYAVRRFYRDRGLQAAGALTYTTLLALVPLLTIAFAIFSAFPAFQAVKDRIEILLFENLVPEVGLVVREHLTEFIRNASNLTAVGVVALAVSAVLLLSTVESVFNTIWRVERDRPVITRLLIFWTVLTLGPVLLGASFSLTTGAFDWIGELADQGAAYVPIAIDSPGLGFVGGRIMAAGLQTVAFTVLFMLVPARPVLLRDALVGGAVAGVALEVLKWAFRVYLVSFPSYQTIYGALATFPIFLIWMYLSWTVVLIGAVFAASFTEWRASRVRRIDLRLDPPRRLEAACVLLAVLAERARTGGATTPETLARALPIDERDSLMETLRVHGYLVATDEGGYALARDLHVVTLAQLARDLGLTLGLDGSPAGSAADRRAARRLDAASGRLAERLGDLFQAEERALGLTLAEALEDTGRGGPDSEVIALAPGTPQAPRP</sequence>
<keyword evidence="5 7" id="KW-1133">Transmembrane helix</keyword>
<keyword evidence="6 7" id="KW-0472">Membrane</keyword>
<keyword evidence="2 7" id="KW-1003">Cell membrane</keyword>
<dbReference type="EMBL" id="BMZS01000005">
    <property type="protein sequence ID" value="GHD51089.1"/>
    <property type="molecule type" value="Genomic_DNA"/>
</dbReference>
<protein>
    <recommendedName>
        <fullName evidence="7">UPF0761 membrane protein GCM10017083_25120</fullName>
    </recommendedName>
</protein>
<feature type="transmembrane region" description="Helical" evidence="7">
    <location>
        <begin position="157"/>
        <end position="184"/>
    </location>
</feature>
<keyword evidence="3" id="KW-0997">Cell inner membrane</keyword>
<reference evidence="9" key="2">
    <citation type="submission" date="2020-09" db="EMBL/GenBank/DDBJ databases">
        <authorList>
            <person name="Sun Q."/>
            <person name="Kim S."/>
        </authorList>
    </citation>
    <scope>NUCLEOTIDE SEQUENCE</scope>
    <source>
        <strain evidence="9">KCTC 42651</strain>
    </source>
</reference>
<dbReference type="InterPro" id="IPR023679">
    <property type="entry name" value="UPF0761_bac"/>
</dbReference>
<evidence type="ECO:0000256" key="4">
    <source>
        <dbReference type="ARBA" id="ARBA00022692"/>
    </source>
</evidence>
<dbReference type="Pfam" id="PF03631">
    <property type="entry name" value="Virul_fac_BrkB"/>
    <property type="match status" value="1"/>
</dbReference>
<dbReference type="AlphaFoldDB" id="A0A918XRX8"/>
<organism evidence="9 10">
    <name type="scientific">Thalassobaculum fulvum</name>
    <dbReference type="NCBI Taxonomy" id="1633335"/>
    <lineage>
        <taxon>Bacteria</taxon>
        <taxon>Pseudomonadati</taxon>
        <taxon>Pseudomonadota</taxon>
        <taxon>Alphaproteobacteria</taxon>
        <taxon>Rhodospirillales</taxon>
        <taxon>Thalassobaculaceae</taxon>
        <taxon>Thalassobaculum</taxon>
    </lineage>
</organism>
<dbReference type="NCBIfam" id="TIGR00765">
    <property type="entry name" value="yihY_not_rbn"/>
    <property type="match status" value="1"/>
</dbReference>
<feature type="transmembrane region" description="Helical" evidence="7">
    <location>
        <begin position="117"/>
        <end position="136"/>
    </location>
</feature>
<feature type="region of interest" description="Disordered" evidence="8">
    <location>
        <begin position="449"/>
        <end position="472"/>
    </location>
</feature>
<keyword evidence="10" id="KW-1185">Reference proteome</keyword>
<gene>
    <name evidence="9" type="ORF">GCM10017083_25120</name>
</gene>
<proteinExistence type="inferred from homology"/>
<dbReference type="PANTHER" id="PTHR30213">
    <property type="entry name" value="INNER MEMBRANE PROTEIN YHJD"/>
    <property type="match status" value="1"/>
</dbReference>
<dbReference type="Proteomes" id="UP000630353">
    <property type="component" value="Unassembled WGS sequence"/>
</dbReference>
<comment type="caution">
    <text evidence="9">The sequence shown here is derived from an EMBL/GenBank/DDBJ whole genome shotgun (WGS) entry which is preliminary data.</text>
</comment>
<dbReference type="PANTHER" id="PTHR30213:SF0">
    <property type="entry name" value="UPF0761 MEMBRANE PROTEIN YIHY"/>
    <property type="match status" value="1"/>
</dbReference>
<name>A0A918XRX8_9PROT</name>